<feature type="compositionally biased region" description="Polar residues" evidence="1">
    <location>
        <begin position="18"/>
        <end position="40"/>
    </location>
</feature>
<comment type="caution">
    <text evidence="2">The sequence shown here is derived from an EMBL/GenBank/DDBJ whole genome shotgun (WGS) entry which is preliminary data.</text>
</comment>
<dbReference type="Proteomes" id="UP000190648">
    <property type="component" value="Unassembled WGS sequence"/>
</dbReference>
<name>A0A1V4K574_PATFA</name>
<keyword evidence="3" id="KW-1185">Reference proteome</keyword>
<accession>A0A1V4K574</accession>
<sequence>MSGIVSKDSLLLFESSSVQANRVSPEKQPTPSPTSFSSELEQPAMPSVIQKAILICDRVSTEAKKNLKSEKFGSKKKILPAGFPSYMKWKMKPLLVLLCLAQLKSGLDEVAERRNSSVTEALELQGCLLSGRHHSSAAETQIIHCNSEDAFFPYDCPEDSLLPLAICSCMLVNEKKELFHIELLTNLSSW</sequence>
<dbReference type="EMBL" id="LSYS01004460">
    <property type="protein sequence ID" value="OPJ79531.1"/>
    <property type="molecule type" value="Genomic_DNA"/>
</dbReference>
<evidence type="ECO:0000313" key="2">
    <source>
        <dbReference type="EMBL" id="OPJ79531.1"/>
    </source>
</evidence>
<evidence type="ECO:0000256" key="1">
    <source>
        <dbReference type="SAM" id="MobiDB-lite"/>
    </source>
</evidence>
<protein>
    <submittedName>
        <fullName evidence="2">Uncharacterized protein</fullName>
    </submittedName>
</protein>
<proteinExistence type="predicted"/>
<evidence type="ECO:0000313" key="3">
    <source>
        <dbReference type="Proteomes" id="UP000190648"/>
    </source>
</evidence>
<organism evidence="2 3">
    <name type="scientific">Patagioenas fasciata monilis</name>
    <dbReference type="NCBI Taxonomy" id="372326"/>
    <lineage>
        <taxon>Eukaryota</taxon>
        <taxon>Metazoa</taxon>
        <taxon>Chordata</taxon>
        <taxon>Craniata</taxon>
        <taxon>Vertebrata</taxon>
        <taxon>Euteleostomi</taxon>
        <taxon>Archelosauria</taxon>
        <taxon>Archosauria</taxon>
        <taxon>Dinosauria</taxon>
        <taxon>Saurischia</taxon>
        <taxon>Theropoda</taxon>
        <taxon>Coelurosauria</taxon>
        <taxon>Aves</taxon>
        <taxon>Neognathae</taxon>
        <taxon>Neoaves</taxon>
        <taxon>Columbimorphae</taxon>
        <taxon>Columbiformes</taxon>
        <taxon>Columbidae</taxon>
        <taxon>Patagioenas</taxon>
    </lineage>
</organism>
<gene>
    <name evidence="2" type="ORF">AV530_012215</name>
</gene>
<reference evidence="2 3" key="1">
    <citation type="submission" date="2016-02" db="EMBL/GenBank/DDBJ databases">
        <title>Band-tailed pigeon sequencing and assembly.</title>
        <authorList>
            <person name="Soares A.E."/>
            <person name="Novak B.J."/>
            <person name="Rice E.S."/>
            <person name="O'Connell B."/>
            <person name="Chang D."/>
            <person name="Weber S."/>
            <person name="Shapiro B."/>
        </authorList>
    </citation>
    <scope>NUCLEOTIDE SEQUENCE [LARGE SCALE GENOMIC DNA]</scope>
    <source>
        <strain evidence="2">BTP2013</strain>
        <tissue evidence="2">Blood</tissue>
    </source>
</reference>
<dbReference type="AlphaFoldDB" id="A0A1V4K574"/>
<feature type="region of interest" description="Disordered" evidence="1">
    <location>
        <begin position="18"/>
        <end position="42"/>
    </location>
</feature>